<name>A0A4V5NVP8_9GAMM</name>
<protein>
    <submittedName>
        <fullName evidence="1">Uncharacterized protein</fullName>
    </submittedName>
</protein>
<accession>A0A4V5NVP8</accession>
<organism evidence="1 2">
    <name type="scientific">Ferrimonas sediminicola</name>
    <dbReference type="NCBI Taxonomy" id="2569538"/>
    <lineage>
        <taxon>Bacteria</taxon>
        <taxon>Pseudomonadati</taxon>
        <taxon>Pseudomonadota</taxon>
        <taxon>Gammaproteobacteria</taxon>
        <taxon>Alteromonadales</taxon>
        <taxon>Ferrimonadaceae</taxon>
        <taxon>Ferrimonas</taxon>
    </lineage>
</organism>
<dbReference type="OrthoDB" id="6401150at2"/>
<dbReference type="Proteomes" id="UP000305674">
    <property type="component" value="Unassembled WGS sequence"/>
</dbReference>
<evidence type="ECO:0000313" key="2">
    <source>
        <dbReference type="Proteomes" id="UP000305674"/>
    </source>
</evidence>
<dbReference type="EMBL" id="SWCI01000001">
    <property type="protein sequence ID" value="TKB51361.1"/>
    <property type="molecule type" value="Genomic_DNA"/>
</dbReference>
<sequence>MRTMILSMVLLAGCQAPISDEDAQSIQMRMAAQSAAEQEAAGRGGDLGVWQSRGSRCVIGGGRSCTMLGELSVGSPCRCDEQEGVVK</sequence>
<keyword evidence="2" id="KW-1185">Reference proteome</keyword>
<proteinExistence type="predicted"/>
<dbReference type="AlphaFoldDB" id="A0A4V5NVP8"/>
<comment type="caution">
    <text evidence="1">The sequence shown here is derived from an EMBL/GenBank/DDBJ whole genome shotgun (WGS) entry which is preliminary data.</text>
</comment>
<gene>
    <name evidence="1" type="ORF">FCL40_02040</name>
</gene>
<dbReference type="RefSeq" id="WP_136850847.1">
    <property type="nucleotide sequence ID" value="NZ_SWCI01000001.1"/>
</dbReference>
<reference evidence="1 2" key="1">
    <citation type="submission" date="2019-04" db="EMBL/GenBank/DDBJ databases">
        <authorList>
            <person name="Hwang J.C."/>
        </authorList>
    </citation>
    <scope>NUCLEOTIDE SEQUENCE [LARGE SCALE GENOMIC DNA]</scope>
    <source>
        <strain evidence="1 2">IMCC35001</strain>
    </source>
</reference>
<evidence type="ECO:0000313" key="1">
    <source>
        <dbReference type="EMBL" id="TKB51361.1"/>
    </source>
</evidence>